<name>A0A1S6L356_9CAUD</name>
<keyword evidence="3" id="KW-1185">Reference proteome</keyword>
<accession>A0A1S6L356</accession>
<dbReference type="CDD" id="cd14737">
    <property type="entry name" value="PAAR_1"/>
    <property type="match status" value="1"/>
</dbReference>
<dbReference type="InterPro" id="IPR008727">
    <property type="entry name" value="PAAR_motif"/>
</dbReference>
<feature type="compositionally biased region" description="Basic and acidic residues" evidence="1">
    <location>
        <begin position="41"/>
        <end position="55"/>
    </location>
</feature>
<proteinExistence type="predicted"/>
<organism evidence="2 3">
    <name type="scientific">Erwinia phage vB_EamM_Yoloswag</name>
    <dbReference type="NCBI Taxonomy" id="1958956"/>
    <lineage>
        <taxon>Viruses</taxon>
        <taxon>Duplodnaviria</taxon>
        <taxon>Heunggongvirae</taxon>
        <taxon>Uroviricota</taxon>
        <taxon>Caudoviricetes</taxon>
        <taxon>Yoloswagvirus</taxon>
        <taxon>Yoloswagvirus yoloswag</taxon>
    </lineage>
</organism>
<dbReference type="EMBL" id="KY448244">
    <property type="protein sequence ID" value="AQT28589.1"/>
    <property type="molecule type" value="Genomic_DNA"/>
</dbReference>
<dbReference type="Gene3D" id="2.60.200.60">
    <property type="match status" value="1"/>
</dbReference>
<gene>
    <name evidence="2" type="ORF">YOLOSWAG_107</name>
</gene>
<evidence type="ECO:0000256" key="1">
    <source>
        <dbReference type="SAM" id="MobiDB-lite"/>
    </source>
</evidence>
<sequence length="96" mass="9791">MGSPVIRLSADVSTGHDGYFPVVATAASGNVFVNGLGVVRHGDPYQPHDRKDDPPHTGTAISSSTVRVNGKPAQRAGDANSCGDTASAGSKNVRFG</sequence>
<dbReference type="Pfam" id="PF05488">
    <property type="entry name" value="PAAR_motif"/>
    <property type="match status" value="1"/>
</dbReference>
<protein>
    <submittedName>
        <fullName evidence="2">Type VI secretion system PAAR protein</fullName>
    </submittedName>
</protein>
<evidence type="ECO:0000313" key="3">
    <source>
        <dbReference type="Proteomes" id="UP000221250"/>
    </source>
</evidence>
<feature type="region of interest" description="Disordered" evidence="1">
    <location>
        <begin position="41"/>
        <end position="96"/>
    </location>
</feature>
<evidence type="ECO:0000313" key="2">
    <source>
        <dbReference type="EMBL" id="AQT28589.1"/>
    </source>
</evidence>
<dbReference type="Proteomes" id="UP000221250">
    <property type="component" value="Segment"/>
</dbReference>
<reference evidence="2 3" key="1">
    <citation type="submission" date="2017-01" db="EMBL/GenBank/DDBJ databases">
        <authorList>
            <person name="Mah S.A."/>
            <person name="Swanson W.J."/>
            <person name="Moy G.W."/>
            <person name="Vacquier V.D."/>
        </authorList>
    </citation>
    <scope>NUCLEOTIDE SEQUENCE [LARGE SCALE GENOMIC DNA]</scope>
</reference>